<proteinExistence type="predicted"/>
<keyword evidence="1" id="KW-0808">Transferase</keyword>
<dbReference type="InterPro" id="IPR050065">
    <property type="entry name" value="GlmU-like"/>
</dbReference>
<dbReference type="PANTHER" id="PTHR43584">
    <property type="entry name" value="NUCLEOTIDYL TRANSFERASE"/>
    <property type="match status" value="1"/>
</dbReference>
<dbReference type="RefSeq" id="WP_313976485.1">
    <property type="nucleotide sequence ID" value="NZ_JASJOS010000002.1"/>
</dbReference>
<dbReference type="Proteomes" id="UP001241110">
    <property type="component" value="Unassembled WGS sequence"/>
</dbReference>
<evidence type="ECO:0000313" key="5">
    <source>
        <dbReference type="Proteomes" id="UP001241110"/>
    </source>
</evidence>
<evidence type="ECO:0000256" key="2">
    <source>
        <dbReference type="ARBA" id="ARBA00023315"/>
    </source>
</evidence>
<feature type="domain" description="Mannose-1-phosphate guanyltransferase C-terminal" evidence="3">
    <location>
        <begin position="67"/>
        <end position="189"/>
    </location>
</feature>
<keyword evidence="2" id="KW-0012">Acyltransferase</keyword>
<dbReference type="GO" id="GO:0016779">
    <property type="term" value="F:nucleotidyltransferase activity"/>
    <property type="evidence" value="ECO:0007669"/>
    <property type="project" value="UniProtKB-ARBA"/>
</dbReference>
<dbReference type="GO" id="GO:0016746">
    <property type="term" value="F:acyltransferase activity"/>
    <property type="evidence" value="ECO:0007669"/>
    <property type="project" value="UniProtKB-KW"/>
</dbReference>
<dbReference type="Pfam" id="PF25087">
    <property type="entry name" value="GMPPB_C"/>
    <property type="match status" value="1"/>
</dbReference>
<reference evidence="4" key="1">
    <citation type="submission" date="2023-05" db="EMBL/GenBank/DDBJ databases">
        <authorList>
            <person name="Zhang X."/>
        </authorList>
    </citation>
    <scope>NUCLEOTIDE SEQUENCE</scope>
    <source>
        <strain evidence="4">YF14B1</strain>
    </source>
</reference>
<gene>
    <name evidence="4" type="ORF">QNI16_05450</name>
</gene>
<organism evidence="4 5">
    <name type="scientific">Xanthocytophaga flava</name>
    <dbReference type="NCBI Taxonomy" id="3048013"/>
    <lineage>
        <taxon>Bacteria</taxon>
        <taxon>Pseudomonadati</taxon>
        <taxon>Bacteroidota</taxon>
        <taxon>Cytophagia</taxon>
        <taxon>Cytophagales</taxon>
        <taxon>Rhodocytophagaceae</taxon>
        <taxon>Xanthocytophaga</taxon>
    </lineage>
</organism>
<name>A0AAE3QIE8_9BACT</name>
<dbReference type="EMBL" id="JASJOS010000002">
    <property type="protein sequence ID" value="MDJ1479922.1"/>
    <property type="molecule type" value="Genomic_DNA"/>
</dbReference>
<comment type="caution">
    <text evidence="4">The sequence shown here is derived from an EMBL/GenBank/DDBJ whole genome shotgun (WGS) entry which is preliminary data.</text>
</comment>
<sequence>MLLPHSISGVFQTLPILESYQTPWEITTKIQEIISQILTTLDPDFIVRDHIAIHKDSVVEQGVILKAPVIISKGCFIGAHAYLRGGVFLAENVSIGPGCEVKSSFIFSGSALAHFNFVGDSIIGSQVNMEAGAIIANHFNERDDKRIWAKINHEIIDTKVTKFGALIGDNSRIGANAVTTPGTILPPNSVVGRLELVNQMAKP</sequence>
<evidence type="ECO:0000256" key="1">
    <source>
        <dbReference type="ARBA" id="ARBA00022679"/>
    </source>
</evidence>
<dbReference type="InterPro" id="IPR056729">
    <property type="entry name" value="GMPPB_C"/>
</dbReference>
<accession>A0AAE3QIE8</accession>
<protein>
    <submittedName>
        <fullName evidence="4">DapH/DapD/GlmU-related protein</fullName>
    </submittedName>
</protein>
<evidence type="ECO:0000259" key="3">
    <source>
        <dbReference type="Pfam" id="PF25087"/>
    </source>
</evidence>
<dbReference type="Gene3D" id="2.160.10.10">
    <property type="entry name" value="Hexapeptide repeat proteins"/>
    <property type="match status" value="1"/>
</dbReference>
<dbReference type="SUPFAM" id="SSF51161">
    <property type="entry name" value="Trimeric LpxA-like enzymes"/>
    <property type="match status" value="1"/>
</dbReference>
<dbReference type="InterPro" id="IPR011004">
    <property type="entry name" value="Trimer_LpxA-like_sf"/>
</dbReference>
<dbReference type="AlphaFoldDB" id="A0AAE3QIE8"/>
<evidence type="ECO:0000313" key="4">
    <source>
        <dbReference type="EMBL" id="MDJ1479922.1"/>
    </source>
</evidence>
<dbReference type="PANTHER" id="PTHR43584:SF8">
    <property type="entry name" value="N-ACETYLMURAMATE ALPHA-1-PHOSPHATE URIDYLYLTRANSFERASE"/>
    <property type="match status" value="1"/>
</dbReference>